<evidence type="ECO:0000259" key="8">
    <source>
        <dbReference type="PROSITE" id="PS51352"/>
    </source>
</evidence>
<evidence type="ECO:0000256" key="2">
    <source>
        <dbReference type="ARBA" id="ARBA00020570"/>
    </source>
</evidence>
<reference evidence="9 10" key="1">
    <citation type="journal article" date="2021" name="Sci. Rep.">
        <title>The distribution of antibiotic resistance genes in chicken gut microbiota commensals.</title>
        <authorList>
            <person name="Juricova H."/>
            <person name="Matiasovicova J."/>
            <person name="Kubasova T."/>
            <person name="Cejkova D."/>
            <person name="Rychlik I."/>
        </authorList>
    </citation>
    <scope>NUCLEOTIDE SEQUENCE [LARGE SCALE GENOMIC DNA]</scope>
    <source>
        <strain evidence="9 10">An770</strain>
    </source>
</reference>
<comment type="caution">
    <text evidence="9">The sequence shown here is derived from an EMBL/GenBank/DDBJ whole genome shotgun (WGS) entry which is preliminary data.</text>
</comment>
<dbReference type="InterPro" id="IPR017937">
    <property type="entry name" value="Thioredoxin_CS"/>
</dbReference>
<dbReference type="PROSITE" id="PS00194">
    <property type="entry name" value="THIOREDOXIN_1"/>
    <property type="match status" value="1"/>
</dbReference>
<dbReference type="Pfam" id="PF00085">
    <property type="entry name" value="Thioredoxin"/>
    <property type="match status" value="1"/>
</dbReference>
<evidence type="ECO:0000256" key="1">
    <source>
        <dbReference type="ARBA" id="ARBA00008987"/>
    </source>
</evidence>
<evidence type="ECO:0000256" key="3">
    <source>
        <dbReference type="ARBA" id="ARBA00022448"/>
    </source>
</evidence>
<name>A0ABS2EI49_9FIRM</name>
<evidence type="ECO:0000313" key="10">
    <source>
        <dbReference type="Proteomes" id="UP000775686"/>
    </source>
</evidence>
<feature type="domain" description="Thioredoxin" evidence="8">
    <location>
        <begin position="1"/>
        <end position="104"/>
    </location>
</feature>
<keyword evidence="5" id="KW-1015">Disulfide bond</keyword>
<keyword evidence="6" id="KW-0676">Redox-active center</keyword>
<dbReference type="InterPro" id="IPR036249">
    <property type="entry name" value="Thioredoxin-like_sf"/>
</dbReference>
<sequence>MAIQYADDESFKEQIKEGFVIVDFFSTTCVPCKAFSRILEELDAELPFIHIVKVNTTDYPKLAKENRIFGVPTVQFYKDGEKKYENVGVMEVEEIKKKITEFMY</sequence>
<dbReference type="EMBL" id="JACJKH010000015">
    <property type="protein sequence ID" value="MBM6744507.1"/>
    <property type="molecule type" value="Genomic_DNA"/>
</dbReference>
<dbReference type="PANTHER" id="PTHR45663:SF11">
    <property type="entry name" value="GEO12009P1"/>
    <property type="match status" value="1"/>
</dbReference>
<evidence type="ECO:0000256" key="5">
    <source>
        <dbReference type="ARBA" id="ARBA00023157"/>
    </source>
</evidence>
<accession>A0ABS2EI49</accession>
<evidence type="ECO:0000313" key="9">
    <source>
        <dbReference type="EMBL" id="MBM6744507.1"/>
    </source>
</evidence>
<dbReference type="InterPro" id="IPR013766">
    <property type="entry name" value="Thioredoxin_domain"/>
</dbReference>
<keyword evidence="3" id="KW-0813">Transport</keyword>
<dbReference type="CDD" id="cd02947">
    <property type="entry name" value="TRX_family"/>
    <property type="match status" value="1"/>
</dbReference>
<gene>
    <name evidence="9" type="ORF">H6A32_09315</name>
</gene>
<evidence type="ECO:0000256" key="7">
    <source>
        <dbReference type="PIRNR" id="PIRNR000077"/>
    </source>
</evidence>
<dbReference type="InterPro" id="IPR005746">
    <property type="entry name" value="Thioredoxin"/>
</dbReference>
<dbReference type="PIRSF" id="PIRSF000077">
    <property type="entry name" value="Thioredoxin"/>
    <property type="match status" value="1"/>
</dbReference>
<proteinExistence type="inferred from homology"/>
<dbReference type="PANTHER" id="PTHR45663">
    <property type="entry name" value="GEO12009P1"/>
    <property type="match status" value="1"/>
</dbReference>
<dbReference type="RefSeq" id="WP_087253399.1">
    <property type="nucleotide sequence ID" value="NZ_JACJKH010000015.1"/>
</dbReference>
<protein>
    <recommendedName>
        <fullName evidence="2 7">Thioredoxin</fullName>
    </recommendedName>
</protein>
<evidence type="ECO:0000256" key="4">
    <source>
        <dbReference type="ARBA" id="ARBA00022982"/>
    </source>
</evidence>
<keyword evidence="10" id="KW-1185">Reference proteome</keyword>
<dbReference type="Gene3D" id="3.40.30.10">
    <property type="entry name" value="Glutaredoxin"/>
    <property type="match status" value="1"/>
</dbReference>
<keyword evidence="4" id="KW-0249">Electron transport</keyword>
<dbReference type="SUPFAM" id="SSF52833">
    <property type="entry name" value="Thioredoxin-like"/>
    <property type="match status" value="1"/>
</dbReference>
<organism evidence="9 10">
    <name type="scientific">Drancourtella massiliensis</name>
    <dbReference type="NCBI Taxonomy" id="1632013"/>
    <lineage>
        <taxon>Bacteria</taxon>
        <taxon>Bacillati</taxon>
        <taxon>Bacillota</taxon>
        <taxon>Clostridia</taxon>
        <taxon>Eubacteriales</taxon>
        <taxon>Oscillospiraceae</taxon>
        <taxon>Drancourtella</taxon>
    </lineage>
</organism>
<evidence type="ECO:0000256" key="6">
    <source>
        <dbReference type="ARBA" id="ARBA00023284"/>
    </source>
</evidence>
<dbReference type="Proteomes" id="UP000775686">
    <property type="component" value="Unassembled WGS sequence"/>
</dbReference>
<comment type="similarity">
    <text evidence="1 7">Belongs to the thioredoxin family.</text>
</comment>
<dbReference type="PROSITE" id="PS51352">
    <property type="entry name" value="THIOREDOXIN_2"/>
    <property type="match status" value="1"/>
</dbReference>